<reference evidence="2" key="4">
    <citation type="submission" date="2017-01" db="UniProtKB">
        <authorList>
            <consortium name="EnsemblFungi"/>
        </authorList>
    </citation>
    <scope>IDENTIFICATION</scope>
    <source>
        <strain evidence="2">PH-1 / ATCC MYA-4620 / FGSC 9075 / NRRL 31084</strain>
    </source>
</reference>
<name>A0A098CYW5_GIBZE</name>
<reference evidence="2 3" key="1">
    <citation type="journal article" date="2007" name="Science">
        <title>The Fusarium graminearum genome reveals a link between localized polymorphism and pathogen specialization.</title>
        <authorList>
            <person name="Cuomo C.A."/>
            <person name="Gueldener U."/>
            <person name="Xu J.-R."/>
            <person name="Trail F."/>
            <person name="Turgeon B.G."/>
            <person name="Di Pietro A."/>
            <person name="Walton J.D."/>
            <person name="Ma L.-J."/>
            <person name="Baker S.E."/>
            <person name="Rep M."/>
            <person name="Adam G."/>
            <person name="Antoniw J."/>
            <person name="Baldwin T."/>
            <person name="Calvo S.E."/>
            <person name="Chang Y.-L."/>
            <person name="DeCaprio D."/>
            <person name="Gale L.R."/>
            <person name="Gnerre S."/>
            <person name="Goswami R.S."/>
            <person name="Hammond-Kosack K."/>
            <person name="Harris L.J."/>
            <person name="Hilburn K."/>
            <person name="Kennell J.C."/>
            <person name="Kroken S."/>
            <person name="Magnuson J.K."/>
            <person name="Mannhaupt G."/>
            <person name="Mauceli E.W."/>
            <person name="Mewes H.-W."/>
            <person name="Mitterbauer R."/>
            <person name="Muehlbauer G."/>
            <person name="Muensterkoetter M."/>
            <person name="Nelson D."/>
            <person name="O'Donnell K."/>
            <person name="Ouellet T."/>
            <person name="Qi W."/>
            <person name="Quesneville H."/>
            <person name="Roncero M.I.G."/>
            <person name="Seong K.-Y."/>
            <person name="Tetko I.V."/>
            <person name="Urban M."/>
            <person name="Waalwijk C."/>
            <person name="Ward T.J."/>
            <person name="Yao J."/>
            <person name="Birren B.W."/>
            <person name="Kistler H.C."/>
        </authorList>
    </citation>
    <scope>NUCLEOTIDE SEQUENCE [LARGE SCALE GENOMIC DNA]</scope>
    <source>
        <strain evidence="3">ATCC MYA-4620 / CBS 123657 / FGSC 9075 / NRRL 31084 / PH-1</strain>
        <strain evidence="2">PH-1 / ATCC MYA-4620 / FGSC 9075 / NRRL 31084</strain>
    </source>
</reference>
<reference evidence="2 3" key="2">
    <citation type="journal article" date="2010" name="Nature">
        <title>Comparative genomics reveals mobile pathogenicity chromosomes in Fusarium.</title>
        <authorList>
            <person name="Ma L.J."/>
            <person name="van der Does H.C."/>
            <person name="Borkovich K.A."/>
            <person name="Coleman J.J."/>
            <person name="Daboussi M.J."/>
            <person name="Di Pietro A."/>
            <person name="Dufresne M."/>
            <person name="Freitag M."/>
            <person name="Grabherr M."/>
            <person name="Henrissat B."/>
            <person name="Houterman P.M."/>
            <person name="Kang S."/>
            <person name="Shim W.B."/>
            <person name="Woloshuk C."/>
            <person name="Xie X."/>
            <person name="Xu J.R."/>
            <person name="Antoniw J."/>
            <person name="Baker S.E."/>
            <person name="Bluhm B.H."/>
            <person name="Breakspear A."/>
            <person name="Brown D.W."/>
            <person name="Butchko R.A."/>
            <person name="Chapman S."/>
            <person name="Coulson R."/>
            <person name="Coutinho P.M."/>
            <person name="Danchin E.G."/>
            <person name="Diener A."/>
            <person name="Gale L.R."/>
            <person name="Gardiner D.M."/>
            <person name="Goff S."/>
            <person name="Hammond-Kosack K.E."/>
            <person name="Hilburn K."/>
            <person name="Hua-Van A."/>
            <person name="Jonkers W."/>
            <person name="Kazan K."/>
            <person name="Kodira C.D."/>
            <person name="Koehrsen M."/>
            <person name="Kumar L."/>
            <person name="Lee Y.H."/>
            <person name="Li L."/>
            <person name="Manners J.M."/>
            <person name="Miranda-Saavedra D."/>
            <person name="Mukherjee M."/>
            <person name="Park G."/>
            <person name="Park J."/>
            <person name="Park S.Y."/>
            <person name="Proctor R.H."/>
            <person name="Regev A."/>
            <person name="Ruiz-Roldan M.C."/>
            <person name="Sain D."/>
            <person name="Sakthikumar S."/>
            <person name="Sykes S."/>
            <person name="Schwartz D.C."/>
            <person name="Turgeon B.G."/>
            <person name="Wapinski I."/>
            <person name="Yoder O."/>
            <person name="Young S."/>
            <person name="Zeng Q."/>
            <person name="Zhou S."/>
            <person name="Galagan J."/>
            <person name="Cuomo C.A."/>
            <person name="Kistler H.C."/>
            <person name="Rep M."/>
        </authorList>
    </citation>
    <scope>GENOME REANNOTATION</scope>
    <source>
        <strain evidence="3">ATCC MYA-4620 / CBS 123657 / FGSC 9075 / NRRL 31084 / PH-1</strain>
        <strain evidence="2">PH-1 / ATCC MYA-4620 / FGSC 9075 / NRRL 31084</strain>
    </source>
</reference>
<accession>A0A0E0RKM8</accession>
<protein>
    <submittedName>
        <fullName evidence="1">Chromosome 1, complete genome</fullName>
    </submittedName>
</protein>
<dbReference type="InParanoid" id="A0A098CYW5"/>
<organism evidence="1 3">
    <name type="scientific">Gibberella zeae (strain ATCC MYA-4620 / CBS 123657 / FGSC 9075 / NRRL 31084 / PH-1)</name>
    <name type="common">Wheat head blight fungus</name>
    <name type="synonym">Fusarium graminearum</name>
    <dbReference type="NCBI Taxonomy" id="229533"/>
    <lineage>
        <taxon>Eukaryota</taxon>
        <taxon>Fungi</taxon>
        <taxon>Dikarya</taxon>
        <taxon>Ascomycota</taxon>
        <taxon>Pezizomycotina</taxon>
        <taxon>Sordariomycetes</taxon>
        <taxon>Hypocreomycetidae</taxon>
        <taxon>Hypocreales</taxon>
        <taxon>Nectriaceae</taxon>
        <taxon>Fusarium</taxon>
    </lineage>
</organism>
<sequence length="73" mass="8442">MSGPSPALADDGPNVDVNAQLGRLRRYRSISWIPLGTHDLGRSRAGSVYKRVSYLTFKRNLNYFYFLNFLKRF</sequence>
<gene>
    <name evidence="1" type="ORF">FGRAMPH1_01T00007</name>
</gene>
<dbReference type="EMBL" id="HG970332">
    <property type="protein sequence ID" value="CEF71803.1"/>
    <property type="molecule type" value="Genomic_DNA"/>
</dbReference>
<reference evidence="1 3" key="3">
    <citation type="journal article" date="2015" name="BMC Genomics">
        <title>The completed genome sequence of the pathogenic ascomycete fungus Fusarium graminearum.</title>
        <authorList>
            <person name="King R."/>
            <person name="Urban M."/>
            <person name="Hammond-Kosack M.C."/>
            <person name="Hassani-Pak K."/>
            <person name="Hammond-Kosack K.E."/>
        </authorList>
    </citation>
    <scope>NUCLEOTIDE SEQUENCE [LARGE SCALE GENOMIC DNA]</scope>
    <source>
        <strain evidence="3">ATCC MYA-4620 / CBS 123657 / FGSC 9075 / NRRL 31084 / PH-1</strain>
        <strain evidence="1">PH-1</strain>
    </source>
</reference>
<evidence type="ECO:0000313" key="3">
    <source>
        <dbReference type="Proteomes" id="UP000070720"/>
    </source>
</evidence>
<evidence type="ECO:0000313" key="2">
    <source>
        <dbReference type="EnsemblFungi" id="CEF71803"/>
    </source>
</evidence>
<keyword evidence="3" id="KW-1185">Reference proteome</keyword>
<dbReference type="AlphaFoldDB" id="A0A098CYW5"/>
<accession>A0A098CYW5</accession>
<evidence type="ECO:0000313" key="1">
    <source>
        <dbReference type="EMBL" id="CEF71803.1"/>
    </source>
</evidence>
<dbReference type="EnsemblFungi" id="CEF71803">
    <property type="protein sequence ID" value="CEF71803"/>
    <property type="gene ID" value="FGRRES_15662"/>
</dbReference>
<proteinExistence type="predicted"/>
<dbReference type="Proteomes" id="UP000070720">
    <property type="component" value="Chromosome 1"/>
</dbReference>
<dbReference type="VEuPathDB" id="FungiDB:FGRAMPH1_01G00007"/>